<evidence type="ECO:0000256" key="1">
    <source>
        <dbReference type="ARBA" id="ARBA00007068"/>
    </source>
</evidence>
<proteinExistence type="inferred from homology"/>
<keyword evidence="2" id="KW-0645">Protease</keyword>
<dbReference type="Pfam" id="PF03576">
    <property type="entry name" value="Peptidase_S58"/>
    <property type="match status" value="1"/>
</dbReference>
<protein>
    <submittedName>
        <fullName evidence="2">L-aminopeptidase/D-esterase-like protein</fullName>
    </submittedName>
</protein>
<dbReference type="InterPro" id="IPR005321">
    <property type="entry name" value="Peptidase_S58_DmpA"/>
</dbReference>
<comment type="similarity">
    <text evidence="1">Belongs to the peptidase S58 family.</text>
</comment>
<dbReference type="InterPro" id="IPR016117">
    <property type="entry name" value="ArgJ-like_dom_sf"/>
</dbReference>
<dbReference type="AlphaFoldDB" id="A0A7W6MKR7"/>
<evidence type="ECO:0000313" key="2">
    <source>
        <dbReference type="EMBL" id="MBB3999194.1"/>
    </source>
</evidence>
<keyword evidence="3" id="KW-1185">Reference proteome</keyword>
<dbReference type="PANTHER" id="PTHR36512">
    <property type="entry name" value="D-AMINOPEPTIDASE"/>
    <property type="match status" value="1"/>
</dbReference>
<keyword evidence="2" id="KW-0031">Aminopeptidase</keyword>
<name>A0A7W6MKR7_9HYPH</name>
<dbReference type="RefSeq" id="WP_183200748.1">
    <property type="nucleotide sequence ID" value="NZ_JACIEK010000008.1"/>
</dbReference>
<dbReference type="GO" id="GO:0004177">
    <property type="term" value="F:aminopeptidase activity"/>
    <property type="evidence" value="ECO:0007669"/>
    <property type="project" value="UniProtKB-KW"/>
</dbReference>
<gene>
    <name evidence="2" type="ORF">GGR04_003053</name>
</gene>
<dbReference type="Proteomes" id="UP000542776">
    <property type="component" value="Unassembled WGS sequence"/>
</dbReference>
<dbReference type="CDD" id="cd02252">
    <property type="entry name" value="nylC_like"/>
    <property type="match status" value="1"/>
</dbReference>
<accession>A0A7W6MKR7</accession>
<organism evidence="2 3">
    <name type="scientific">Aureimonas pseudogalii</name>
    <dbReference type="NCBI Taxonomy" id="1744844"/>
    <lineage>
        <taxon>Bacteria</taxon>
        <taxon>Pseudomonadati</taxon>
        <taxon>Pseudomonadota</taxon>
        <taxon>Alphaproteobacteria</taxon>
        <taxon>Hyphomicrobiales</taxon>
        <taxon>Aurantimonadaceae</taxon>
        <taxon>Aureimonas</taxon>
    </lineage>
</organism>
<sequence length="336" mass="34271">MPRWTRGRRNLLTDVSGITVGNATDERLKSGTTAVLFDTPATASMMVLGGSPGTRDTELLDPANTVGAVDALVLSGGSAFGLDAASGVQSHLRRLGRGFEVAGFRVPIVPSAILFDLANGGDKDWGLDSPYRELGRHAAECAASEFGLGSVGAGAGARTAVCKGGLGSASTVLSGGMTVAALVAVNAVGSPLVDRTRQFWAAPFEMDAEFGGLGLPHPMPGDAAMPRTKLDAREGANTTIAVIATDAVLTKGEAKRLAIAAQDGFTRALYPAHTDFDGDLVFAAATGASGIAPSPIERLELAAAASATMARAIARAIFEARAAPGDRLPAWRDLSG</sequence>
<dbReference type="EMBL" id="JACIEK010000008">
    <property type="protein sequence ID" value="MBB3999194.1"/>
    <property type="molecule type" value="Genomic_DNA"/>
</dbReference>
<dbReference type="SUPFAM" id="SSF56266">
    <property type="entry name" value="DmpA/ArgJ-like"/>
    <property type="match status" value="1"/>
</dbReference>
<reference evidence="2 3" key="1">
    <citation type="submission" date="2020-08" db="EMBL/GenBank/DDBJ databases">
        <title>Genomic Encyclopedia of Type Strains, Phase IV (KMG-IV): sequencing the most valuable type-strain genomes for metagenomic binning, comparative biology and taxonomic classification.</title>
        <authorList>
            <person name="Goeker M."/>
        </authorList>
    </citation>
    <scope>NUCLEOTIDE SEQUENCE [LARGE SCALE GENOMIC DNA]</scope>
    <source>
        <strain evidence="2 3">DSM 102238</strain>
    </source>
</reference>
<dbReference type="Gene3D" id="3.60.70.12">
    <property type="entry name" value="L-amino peptidase D-ALA esterase/amidase"/>
    <property type="match status" value="1"/>
</dbReference>
<dbReference type="PANTHER" id="PTHR36512:SF3">
    <property type="entry name" value="BLR5678 PROTEIN"/>
    <property type="match status" value="1"/>
</dbReference>
<evidence type="ECO:0000313" key="3">
    <source>
        <dbReference type="Proteomes" id="UP000542776"/>
    </source>
</evidence>
<keyword evidence="2" id="KW-0378">Hydrolase</keyword>
<comment type="caution">
    <text evidence="2">The sequence shown here is derived from an EMBL/GenBank/DDBJ whole genome shotgun (WGS) entry which is preliminary data.</text>
</comment>